<keyword evidence="4" id="KW-1133">Transmembrane helix</keyword>
<dbReference type="GO" id="GO:0016020">
    <property type="term" value="C:membrane"/>
    <property type="evidence" value="ECO:0007669"/>
    <property type="project" value="UniProtKB-SubCell"/>
</dbReference>
<dbReference type="PANTHER" id="PTHR13388:SF11">
    <property type="entry name" value="DETONATOR, ISOFORM E"/>
    <property type="match status" value="1"/>
</dbReference>
<dbReference type="InterPro" id="IPR055424">
    <property type="entry name" value="Ig_TMEM132_6th"/>
</dbReference>
<dbReference type="Pfam" id="PF16070">
    <property type="entry name" value="Ig_TMEM132_4th"/>
    <property type="match status" value="1"/>
</dbReference>
<comment type="similarity">
    <text evidence="2">Belongs to the TMEM132 family.</text>
</comment>
<evidence type="ECO:0000259" key="7">
    <source>
        <dbReference type="Pfam" id="PF16070"/>
    </source>
</evidence>
<keyword evidence="3 10" id="KW-0812">Transmembrane</keyword>
<gene>
    <name evidence="10" type="ORF">DdX_15317</name>
</gene>
<dbReference type="InterPro" id="IPR031437">
    <property type="entry name" value="Ig_TMEM132_4th"/>
</dbReference>
<dbReference type="Proteomes" id="UP001201812">
    <property type="component" value="Unassembled WGS sequence"/>
</dbReference>
<reference evidence="10" key="1">
    <citation type="submission" date="2022-01" db="EMBL/GenBank/DDBJ databases">
        <title>Genome Sequence Resource for Two Populations of Ditylenchus destructor, the Migratory Endoparasitic Phytonematode.</title>
        <authorList>
            <person name="Zhang H."/>
            <person name="Lin R."/>
            <person name="Xie B."/>
        </authorList>
    </citation>
    <scope>NUCLEOTIDE SEQUENCE</scope>
    <source>
        <strain evidence="10">BazhouSP</strain>
    </source>
</reference>
<evidence type="ECO:0000259" key="9">
    <source>
        <dbReference type="Pfam" id="PF23487"/>
    </source>
</evidence>
<feature type="domain" description="Transmembrane protein family 132 fourth" evidence="7">
    <location>
        <begin position="480"/>
        <end position="579"/>
    </location>
</feature>
<comment type="subcellular location">
    <subcellularLocation>
        <location evidence="1">Membrane</location>
        <topology evidence="1">Single-pass type I membrane protein</topology>
    </subcellularLocation>
</comment>
<organism evidence="10 11">
    <name type="scientific">Ditylenchus destructor</name>
    <dbReference type="NCBI Taxonomy" id="166010"/>
    <lineage>
        <taxon>Eukaryota</taxon>
        <taxon>Metazoa</taxon>
        <taxon>Ecdysozoa</taxon>
        <taxon>Nematoda</taxon>
        <taxon>Chromadorea</taxon>
        <taxon>Rhabditida</taxon>
        <taxon>Tylenchina</taxon>
        <taxon>Tylenchomorpha</taxon>
        <taxon>Sphaerularioidea</taxon>
        <taxon>Anguinidae</taxon>
        <taxon>Anguininae</taxon>
        <taxon>Ditylenchus</taxon>
    </lineage>
</organism>
<sequence length="1302" mass="143957">MATGIHSGHCGFIYPGGLLNFYLCQFFALYITGISSSVSAGHISINPPSQNVFLIHRTTLSNSHTTHPQRINFNGSIRQELYVHDGCPDPETKVQTSLGGRTFSMPLSSAINSEIGSQLHCSVVVKLAHTKIAAARPYVDAVVFRDFSWIPSHLAQNHRLCVTVQFANSANGASVRGSCSLNSGDSLQQSCLIRREIPFTWFDLNGSADKQKNVITASYSVDTHCSANQRFMLLDDSNIELINDDPHTKLQATPLHHYKNEKISLVSPANLSFTANSMGALFINYRHEIGESSLNLDNNSTAAVNKTNAPAIKIKMWIDPKLEIMSAVPIHSGKWTKKVQTFVDPSQYTVYTLTMVNDDMAIKQKPKSDNTENSVEISDPEEYIFALLLKLKNSPSNDQYSKSYEDNPISAEQIIQQAVIYWSVKIFDNDASGDLLHSGTEEKLPNAYNTTNTRSIPQSYHAQKFMEVKFPIVSTDESYAIVPIAKRDSLLNTALLSGEPIFLPLRIVSISNAGYLRDATSESHCIAADNKVLKTSPTCSIVFLDGSETGGSSNQGAVIHIQHSSLTTSVHFIVWYPKLPVAIHLDDPVLNPIDEWRISGPKRTVRLTASVSLERRKRKRVHRRTSSGLSCHLRHQQTEVRVFAAFETSYKENGERFVLGSNDDRNDVMLFDVTQLVKPQLKSADPTMVDLAWRPQGNEGGVSVVAVPRNVGTTRIILRDPKYGSAHVAVSSETTSIIDMSIEPVVDLSLKIYPVPHSMGVYYADTVPSIFGLRQQVKSNFAHQYQTASLNFKIFYSDGHSETLPFIDKHEYSLKIEAIPKGAIKLLPQSRPNEPDEIIALSSQSSEDKQGPRLTVELSGAKGCIRGDQLSVYGLITSSVGLRMDFEDEKVVGLTMEKSEEILMEESNPFPSSSTLGLIVTIFLLIGLFCIMSGMRIRAIGCGIHDGYEKLVMPLFARLGSNQSISSAVIPQNAGHDCVSTISTATNSANRKNAHKKSQVENEFVWLPKDPPSNSSREYSASIGSQYSQRSTLGLRSDKARSYSHTSSNTSGSRPSSDENRIEYADEEPCSCTLDKHRDNCPGVSYHGSEISVFLAPSSHCESKVSVNDDRYQTAITNGDSWRRRCSTGGWRAIEKNRHLSQRSETLAIRPQNTAQNTFGDEARYSNSSIHGNHHNGCGENFYSDVELNDTLSKKSKNRRTRQSSHSGSHASSHTSNSTLREQFLSTNAQLPNNAPPPPPGYESTRQKFRQKSVEIGGNDLDNAGSRRKKKAATNDFQYLPPSSTCANQSLPQPRRLRETFA</sequence>
<feature type="domain" description="Transmembrane protein TMEM132 fifth" evidence="8">
    <location>
        <begin position="583"/>
        <end position="716"/>
    </location>
</feature>
<evidence type="ECO:0000313" key="11">
    <source>
        <dbReference type="Proteomes" id="UP001201812"/>
    </source>
</evidence>
<evidence type="ECO:0000256" key="6">
    <source>
        <dbReference type="SAM" id="MobiDB-lite"/>
    </source>
</evidence>
<evidence type="ECO:0000256" key="4">
    <source>
        <dbReference type="ARBA" id="ARBA00022989"/>
    </source>
</evidence>
<feature type="region of interest" description="Disordered" evidence="6">
    <location>
        <begin position="1194"/>
        <end position="1302"/>
    </location>
</feature>
<evidence type="ECO:0000256" key="5">
    <source>
        <dbReference type="ARBA" id="ARBA00023136"/>
    </source>
</evidence>
<evidence type="ECO:0000256" key="1">
    <source>
        <dbReference type="ARBA" id="ARBA00004479"/>
    </source>
</evidence>
<feature type="compositionally biased region" description="Low complexity" evidence="6">
    <location>
        <begin position="1204"/>
        <end position="1218"/>
    </location>
</feature>
<feature type="compositionally biased region" description="Basic residues" evidence="6">
    <location>
        <begin position="1194"/>
        <end position="1203"/>
    </location>
</feature>
<feature type="compositionally biased region" description="Polar residues" evidence="6">
    <location>
        <begin position="1275"/>
        <end position="1292"/>
    </location>
</feature>
<feature type="domain" description="Transmembrane protein TMEM132 sixth" evidence="9">
    <location>
        <begin position="736"/>
        <end position="864"/>
    </location>
</feature>
<feature type="region of interest" description="Disordered" evidence="6">
    <location>
        <begin position="988"/>
        <end position="1061"/>
    </location>
</feature>
<accession>A0AAD4MVK4</accession>
<evidence type="ECO:0000256" key="2">
    <source>
        <dbReference type="ARBA" id="ARBA00006166"/>
    </source>
</evidence>
<dbReference type="InterPro" id="IPR026307">
    <property type="entry name" value="TMEM132"/>
</dbReference>
<evidence type="ECO:0000256" key="3">
    <source>
        <dbReference type="ARBA" id="ARBA00022692"/>
    </source>
</evidence>
<evidence type="ECO:0000313" key="10">
    <source>
        <dbReference type="EMBL" id="KAI1702743.1"/>
    </source>
</evidence>
<proteinExistence type="inferred from homology"/>
<comment type="caution">
    <text evidence="10">The sequence shown here is derived from an EMBL/GenBank/DDBJ whole genome shotgun (WGS) entry which is preliminary data.</text>
</comment>
<feature type="compositionally biased region" description="Polar residues" evidence="6">
    <location>
        <begin position="1012"/>
        <end position="1034"/>
    </location>
</feature>
<protein>
    <submittedName>
        <fullName evidence="10">Transmembrane protein domain-containing protein</fullName>
    </submittedName>
</protein>
<feature type="compositionally biased region" description="Polar residues" evidence="6">
    <location>
        <begin position="1219"/>
        <end position="1231"/>
    </location>
</feature>
<dbReference type="PANTHER" id="PTHR13388">
    <property type="entry name" value="DETONATOR, ISOFORM E"/>
    <property type="match status" value="1"/>
</dbReference>
<dbReference type="InterPro" id="IPR055423">
    <property type="entry name" value="Ig_TMEM132_5th"/>
</dbReference>
<dbReference type="EMBL" id="JAKKPZ010000094">
    <property type="protein sequence ID" value="KAI1702743.1"/>
    <property type="molecule type" value="Genomic_DNA"/>
</dbReference>
<name>A0AAD4MVK4_9BILA</name>
<dbReference type="Pfam" id="PF23486">
    <property type="entry name" value="Ig_TMEM132_5th"/>
    <property type="match status" value="1"/>
</dbReference>
<keyword evidence="11" id="KW-1185">Reference proteome</keyword>
<evidence type="ECO:0000259" key="8">
    <source>
        <dbReference type="Pfam" id="PF23486"/>
    </source>
</evidence>
<keyword evidence="5" id="KW-0472">Membrane</keyword>
<dbReference type="Pfam" id="PF23487">
    <property type="entry name" value="Ig_TMEM132_6th"/>
    <property type="match status" value="1"/>
</dbReference>
<feature type="compositionally biased region" description="Low complexity" evidence="6">
    <location>
        <begin position="1043"/>
        <end position="1055"/>
    </location>
</feature>